<proteinExistence type="predicted"/>
<sequence length="70" mass="8214">MPYNSIGELPPSVGDHLPIHAQEIYRAAFNNAWEEYADRGRVREQIAHRVAWAAVKRLYVKQRDEWIPRA</sequence>
<organism evidence="1 2">
    <name type="scientific">Rhizobium lusitanum</name>
    <dbReference type="NCBI Taxonomy" id="293958"/>
    <lineage>
        <taxon>Bacteria</taxon>
        <taxon>Pseudomonadati</taxon>
        <taxon>Pseudomonadota</taxon>
        <taxon>Alphaproteobacteria</taxon>
        <taxon>Hyphomicrobiales</taxon>
        <taxon>Rhizobiaceae</taxon>
        <taxon>Rhizobium/Agrobacterium group</taxon>
        <taxon>Rhizobium</taxon>
    </lineage>
</organism>
<protein>
    <submittedName>
        <fullName evidence="1">Cation transport regulator</fullName>
    </submittedName>
</protein>
<dbReference type="SUPFAM" id="SSF140376">
    <property type="entry name" value="ChaB-like"/>
    <property type="match status" value="1"/>
</dbReference>
<evidence type="ECO:0000313" key="1">
    <source>
        <dbReference type="EMBL" id="SCB50906.1"/>
    </source>
</evidence>
<evidence type="ECO:0000313" key="2">
    <source>
        <dbReference type="Proteomes" id="UP000199205"/>
    </source>
</evidence>
<dbReference type="Proteomes" id="UP000199205">
    <property type="component" value="Unassembled WGS sequence"/>
</dbReference>
<dbReference type="Gene3D" id="1.10.1740.70">
    <property type="entry name" value="ChaB"/>
    <property type="match status" value="1"/>
</dbReference>
<dbReference type="InterPro" id="IPR037205">
    <property type="entry name" value="ChaB_sf"/>
</dbReference>
<dbReference type="InterPro" id="IPR009317">
    <property type="entry name" value="ChaB"/>
</dbReference>
<dbReference type="AlphaFoldDB" id="A0A1C3XFN4"/>
<name>A0A1C3XFN4_9HYPH</name>
<dbReference type="EMBL" id="FMAF01000035">
    <property type="protein sequence ID" value="SCB50906.1"/>
    <property type="molecule type" value="Genomic_DNA"/>
</dbReference>
<dbReference type="OrthoDB" id="73307at2"/>
<reference evidence="1 2" key="1">
    <citation type="submission" date="2016-08" db="EMBL/GenBank/DDBJ databases">
        <authorList>
            <person name="Seilhamer J.J."/>
        </authorList>
    </citation>
    <scope>NUCLEOTIDE SEQUENCE [LARGE SCALE GENOMIC DNA]</scope>
    <source>
        <strain evidence="1 2">P1-7</strain>
    </source>
</reference>
<gene>
    <name evidence="1" type="ORF">GA0061101_13543</name>
</gene>
<accession>A0A1C3XFN4</accession>
<dbReference type="Pfam" id="PF06150">
    <property type="entry name" value="ChaB"/>
    <property type="match status" value="1"/>
</dbReference>